<protein>
    <submittedName>
        <fullName evidence="1">Uncharacterized protein</fullName>
    </submittedName>
</protein>
<sequence length="353" mass="41378">MGGISIKYKIQKVSEFYISSAQNILSIQINQQSSLLLLQIQNQNIKKLSLFQFKAKQIKHILDIGLKFEVKCTYFKIAKGLFIFSLNEQNEGIFIKSSDQLNISKYLMKLRTPCNSDSNSTIYSCLTINYNEDIIISGGIDQIIIWEQKNIWKLKQLLKVQGNVHSINLNPSETTLISVVQPSYRYFIYLHELSIEQIWTQKQCIEVGYDIRENICFIQDDVFVANTIGKKIVDVLFEYQNDVLEFYKKNKDGIFQIQKQKYQGKDWIQTCKLYDNQYSSRRKLLFCKLKSMLGGFSHQCIKFIRIQDQAKFILIQTIKFEEKFKSLEFTSDLQYVLLSLGNQIKIFEVNQNQ</sequence>
<evidence type="ECO:0000313" key="2">
    <source>
        <dbReference type="Proteomes" id="UP000683925"/>
    </source>
</evidence>
<reference evidence="1" key="1">
    <citation type="submission" date="2021-01" db="EMBL/GenBank/DDBJ databases">
        <authorList>
            <consortium name="Genoscope - CEA"/>
            <person name="William W."/>
        </authorList>
    </citation>
    <scope>NUCLEOTIDE SEQUENCE</scope>
</reference>
<gene>
    <name evidence="1" type="ORF">POCTA_138.1.T0890193</name>
</gene>
<keyword evidence="2" id="KW-1185">Reference proteome</keyword>
<dbReference type="Proteomes" id="UP000683925">
    <property type="component" value="Unassembled WGS sequence"/>
</dbReference>
<proteinExistence type="predicted"/>
<dbReference type="AlphaFoldDB" id="A0A8S1WDP9"/>
<dbReference type="EMBL" id="CAJJDP010000088">
    <property type="protein sequence ID" value="CAD8187253.1"/>
    <property type="molecule type" value="Genomic_DNA"/>
</dbReference>
<comment type="caution">
    <text evidence="1">The sequence shown here is derived from an EMBL/GenBank/DDBJ whole genome shotgun (WGS) entry which is preliminary data.</text>
</comment>
<evidence type="ECO:0000313" key="1">
    <source>
        <dbReference type="EMBL" id="CAD8187253.1"/>
    </source>
</evidence>
<accession>A0A8S1WDP9</accession>
<organism evidence="1 2">
    <name type="scientific">Paramecium octaurelia</name>
    <dbReference type="NCBI Taxonomy" id="43137"/>
    <lineage>
        <taxon>Eukaryota</taxon>
        <taxon>Sar</taxon>
        <taxon>Alveolata</taxon>
        <taxon>Ciliophora</taxon>
        <taxon>Intramacronucleata</taxon>
        <taxon>Oligohymenophorea</taxon>
        <taxon>Peniculida</taxon>
        <taxon>Parameciidae</taxon>
        <taxon>Paramecium</taxon>
    </lineage>
</organism>
<name>A0A8S1WDP9_PAROT</name>